<reference evidence="2 3" key="1">
    <citation type="submission" date="2016-10" db="EMBL/GenBank/DDBJ databases">
        <authorList>
            <person name="de Groot N.N."/>
        </authorList>
    </citation>
    <scope>NUCLEOTIDE SEQUENCE [LARGE SCALE GENOMIC DNA]</scope>
    <source>
        <strain evidence="2 3">DSM 17794</strain>
    </source>
</reference>
<dbReference type="OrthoDB" id="1122739at2"/>
<accession>A0A1I5D5X3</accession>
<proteinExistence type="predicted"/>
<feature type="transmembrane region" description="Helical" evidence="1">
    <location>
        <begin position="104"/>
        <end position="123"/>
    </location>
</feature>
<keyword evidence="1" id="KW-0472">Membrane</keyword>
<organism evidence="2 3">
    <name type="scientific">Salegentibacter flavus</name>
    <dbReference type="NCBI Taxonomy" id="287099"/>
    <lineage>
        <taxon>Bacteria</taxon>
        <taxon>Pseudomonadati</taxon>
        <taxon>Bacteroidota</taxon>
        <taxon>Flavobacteriia</taxon>
        <taxon>Flavobacteriales</taxon>
        <taxon>Flavobacteriaceae</taxon>
        <taxon>Salegentibacter</taxon>
    </lineage>
</organism>
<keyword evidence="1" id="KW-1133">Transmembrane helix</keyword>
<evidence type="ECO:0000256" key="1">
    <source>
        <dbReference type="SAM" id="Phobius"/>
    </source>
</evidence>
<gene>
    <name evidence="2" type="ORF">SAMN05660413_03186</name>
</gene>
<evidence type="ECO:0000313" key="2">
    <source>
        <dbReference type="EMBL" id="SFN94625.1"/>
    </source>
</evidence>
<dbReference type="EMBL" id="FOVL01000030">
    <property type="protein sequence ID" value="SFN94625.1"/>
    <property type="molecule type" value="Genomic_DNA"/>
</dbReference>
<feature type="transmembrane region" description="Helical" evidence="1">
    <location>
        <begin position="73"/>
        <end position="92"/>
    </location>
</feature>
<protein>
    <submittedName>
        <fullName evidence="2">Uncharacterized protein</fullName>
    </submittedName>
</protein>
<dbReference type="AlphaFoldDB" id="A0A1I5D5X3"/>
<dbReference type="Proteomes" id="UP000199153">
    <property type="component" value="Unassembled WGS sequence"/>
</dbReference>
<sequence>MSKLNLKNLLSLAAAIFGLVTLFASSSVLFGYSDVLEKEGNYPSFILWVNLLTGPLYLLAAIGLAYSRKWTLYLLLIILITLVISITVFILLLKNGENYETETLVALLIRITFTSMLTLYAYFKTIKKIKR</sequence>
<evidence type="ECO:0000313" key="3">
    <source>
        <dbReference type="Proteomes" id="UP000199153"/>
    </source>
</evidence>
<dbReference type="RefSeq" id="WP_093411433.1">
    <property type="nucleotide sequence ID" value="NZ_FOVL01000030.1"/>
</dbReference>
<keyword evidence="3" id="KW-1185">Reference proteome</keyword>
<name>A0A1I5D5X3_9FLAO</name>
<keyword evidence="1" id="KW-0812">Transmembrane</keyword>
<feature type="transmembrane region" description="Helical" evidence="1">
    <location>
        <begin position="12"/>
        <end position="33"/>
    </location>
</feature>
<dbReference type="STRING" id="287099.SAMN05660413_03186"/>
<feature type="transmembrane region" description="Helical" evidence="1">
    <location>
        <begin position="45"/>
        <end position="66"/>
    </location>
</feature>